<accession>A0AAE9WDD0</accession>
<feature type="domain" description="CAP-Gly" evidence="3">
    <location>
        <begin position="22"/>
        <end position="69"/>
    </location>
</feature>
<dbReference type="InterPro" id="IPR000938">
    <property type="entry name" value="CAP-Gly_domain"/>
</dbReference>
<dbReference type="PROSITE" id="PS50245">
    <property type="entry name" value="CAP_GLY_2"/>
    <property type="match status" value="1"/>
</dbReference>
<dbReference type="Proteomes" id="UP001212411">
    <property type="component" value="Chromosome 2"/>
</dbReference>
<evidence type="ECO:0000256" key="2">
    <source>
        <dbReference type="SAM" id="MobiDB-lite"/>
    </source>
</evidence>
<dbReference type="GeneID" id="80876145"/>
<dbReference type="SMART" id="SM01052">
    <property type="entry name" value="CAP_GLY"/>
    <property type="match status" value="1"/>
</dbReference>
<feature type="coiled-coil region" evidence="1">
    <location>
        <begin position="138"/>
        <end position="246"/>
    </location>
</feature>
<evidence type="ECO:0000259" key="3">
    <source>
        <dbReference type="PROSITE" id="PS50245"/>
    </source>
</evidence>
<dbReference type="Pfam" id="PF01302">
    <property type="entry name" value="CAP_GLY"/>
    <property type="match status" value="1"/>
</dbReference>
<keyword evidence="5" id="KW-1185">Reference proteome</keyword>
<dbReference type="EMBL" id="CP115612">
    <property type="protein sequence ID" value="WBW73798.1"/>
    <property type="molecule type" value="Genomic_DNA"/>
</dbReference>
<dbReference type="KEGG" id="som:SOMG_02665"/>
<feature type="region of interest" description="Disordered" evidence="2">
    <location>
        <begin position="280"/>
        <end position="304"/>
    </location>
</feature>
<dbReference type="SUPFAM" id="SSF74924">
    <property type="entry name" value="Cap-Gly domain"/>
    <property type="match status" value="1"/>
</dbReference>
<keyword evidence="1" id="KW-0175">Coiled coil</keyword>
<name>A0AAE9WDD0_9SCHI</name>
<dbReference type="RefSeq" id="XP_056038041.1">
    <property type="nucleotide sequence ID" value="XM_056181456.1"/>
</dbReference>
<dbReference type="AlphaFoldDB" id="A0AAE9WDD0"/>
<feature type="coiled-coil region" evidence="1">
    <location>
        <begin position="379"/>
        <end position="406"/>
    </location>
</feature>
<evidence type="ECO:0000313" key="4">
    <source>
        <dbReference type="EMBL" id="WBW73798.1"/>
    </source>
</evidence>
<protein>
    <submittedName>
        <fullName evidence="4">CLIP170 family protein Tip1</fullName>
    </submittedName>
</protein>
<dbReference type="InterPro" id="IPR036859">
    <property type="entry name" value="CAP-Gly_dom_sf"/>
</dbReference>
<gene>
    <name evidence="4" type="primary">tip1</name>
    <name evidence="4" type="ORF">SOMG_02665</name>
</gene>
<sequence length="464" mass="52416">MFPLGSVAETATGERGFVRYVGEVESRKGNFVGLELFPEYAESGKNRGIVDGKEYFKTRNGDRTGIFLPIDKCKIASSIAASPSSSPKGNENYIASPAPTSLPMSPNPLSAIPRLTAFPPNNNMNVNSISSTALTPTEKILQKRIEELLFERQNHQQQLEEVLSSVDQLQALVTNFTDQQDELDELRERITMKEERVQQMREEASQRRHDFNSTIEYLEDSTTRLVESYEHRISELEFQLDAYATDKQGDAFLNVCQERDEALSQIEVLEERLGKVLKSRTPAENGSVHGKHRSIIENGSPTLTNVSYESHSRGKASRELPENHPQRRQTLEFYEIEIEVLRNKAESLQVDCDEKGYYISELEARLSKTSFTPSDMEPNHNSTAEREKLLNRISELESTIEKMSLHDDFEGENPSSLNNIPTNIISEDTDNNSVWCEVCENSSHTLAECPTVFGTKDEDIPSLI</sequence>
<dbReference type="Gene3D" id="2.30.30.190">
    <property type="entry name" value="CAP Gly-rich-like domain"/>
    <property type="match status" value="1"/>
</dbReference>
<evidence type="ECO:0000256" key="1">
    <source>
        <dbReference type="SAM" id="Coils"/>
    </source>
</evidence>
<proteinExistence type="predicted"/>
<reference evidence="4 5" key="1">
    <citation type="journal article" date="2023" name="G3 (Bethesda)">
        <title>A high-quality reference genome for the fission yeast Schizosaccharomyces osmophilus.</title>
        <authorList>
            <person name="Jia G.S."/>
            <person name="Zhang W.C."/>
            <person name="Liang Y."/>
            <person name="Liu X.H."/>
            <person name="Rhind N."/>
            <person name="Pidoux A."/>
            <person name="Brysch-Herzberg M."/>
            <person name="Du L.L."/>
        </authorList>
    </citation>
    <scope>NUCLEOTIDE SEQUENCE [LARGE SCALE GENOMIC DNA]</scope>
    <source>
        <strain evidence="4 5">CBS 15793</strain>
    </source>
</reference>
<organism evidence="4 5">
    <name type="scientific">Schizosaccharomyces osmophilus</name>
    <dbReference type="NCBI Taxonomy" id="2545709"/>
    <lineage>
        <taxon>Eukaryota</taxon>
        <taxon>Fungi</taxon>
        <taxon>Dikarya</taxon>
        <taxon>Ascomycota</taxon>
        <taxon>Taphrinomycotina</taxon>
        <taxon>Schizosaccharomycetes</taxon>
        <taxon>Schizosaccharomycetales</taxon>
        <taxon>Schizosaccharomycetaceae</taxon>
        <taxon>Schizosaccharomyces</taxon>
    </lineage>
</organism>
<evidence type="ECO:0000313" key="5">
    <source>
        <dbReference type="Proteomes" id="UP001212411"/>
    </source>
</evidence>